<proteinExistence type="inferred from homology"/>
<keyword evidence="2" id="KW-0547">Nucleotide-binding</keyword>
<comment type="similarity">
    <text evidence="1">Belongs to the CbxX/CfxQ family.</text>
</comment>
<dbReference type="InterPro" id="IPR027417">
    <property type="entry name" value="P-loop_NTPase"/>
</dbReference>
<evidence type="ECO:0000256" key="1">
    <source>
        <dbReference type="ARBA" id="ARBA00010378"/>
    </source>
</evidence>
<dbReference type="CDD" id="cd00009">
    <property type="entry name" value="AAA"/>
    <property type="match status" value="1"/>
</dbReference>
<organism evidence="6 7">
    <name type="scientific">Xylanibacter ruminicola</name>
    <name type="common">Prevotella ruminicola</name>
    <dbReference type="NCBI Taxonomy" id="839"/>
    <lineage>
        <taxon>Bacteria</taxon>
        <taxon>Pseudomonadati</taxon>
        <taxon>Bacteroidota</taxon>
        <taxon>Bacteroidia</taxon>
        <taxon>Bacteroidales</taxon>
        <taxon>Prevotellaceae</taxon>
        <taxon>Xylanibacter</taxon>
    </lineage>
</organism>
<evidence type="ECO:0000259" key="5">
    <source>
        <dbReference type="SMART" id="SM00382"/>
    </source>
</evidence>
<keyword evidence="3" id="KW-0067">ATP-binding</keyword>
<reference evidence="6 7" key="1">
    <citation type="submission" date="2016-11" db="EMBL/GenBank/DDBJ databases">
        <authorList>
            <person name="Jaros S."/>
            <person name="Januszkiewicz K."/>
            <person name="Wedrychowicz H."/>
        </authorList>
    </citation>
    <scope>NUCLEOTIDE SEQUENCE [LARGE SCALE GENOMIC DNA]</scope>
    <source>
        <strain evidence="6 7">KHT3</strain>
    </source>
</reference>
<dbReference type="PANTHER" id="PTHR43392:SF2">
    <property type="entry name" value="AAA-TYPE ATPASE FAMILY PROTEIN _ ANKYRIN REPEAT FAMILY PROTEIN"/>
    <property type="match status" value="1"/>
</dbReference>
<dbReference type="Pfam" id="PF00004">
    <property type="entry name" value="AAA"/>
    <property type="match status" value="1"/>
</dbReference>
<dbReference type="GO" id="GO:0005524">
    <property type="term" value="F:ATP binding"/>
    <property type="evidence" value="ECO:0007669"/>
    <property type="project" value="UniProtKB-KW"/>
</dbReference>
<dbReference type="SUPFAM" id="SSF52540">
    <property type="entry name" value="P-loop containing nucleoside triphosphate hydrolases"/>
    <property type="match status" value="1"/>
</dbReference>
<evidence type="ECO:0000313" key="6">
    <source>
        <dbReference type="EMBL" id="SHL02927.1"/>
    </source>
</evidence>
<feature type="domain" description="AAA+ ATPase" evidence="5">
    <location>
        <begin position="307"/>
        <end position="446"/>
    </location>
</feature>
<protein>
    <submittedName>
        <fullName evidence="6">ATPase family associated with various cellular activities (AAA)</fullName>
    </submittedName>
</protein>
<accession>A0A1M6XAD9</accession>
<dbReference type="OrthoDB" id="9806903at2"/>
<dbReference type="InterPro" id="IPR050773">
    <property type="entry name" value="CbxX/CfxQ_RuBisCO_ESX"/>
</dbReference>
<dbReference type="AlphaFoldDB" id="A0A1M6XAD9"/>
<evidence type="ECO:0000256" key="2">
    <source>
        <dbReference type="ARBA" id="ARBA00022741"/>
    </source>
</evidence>
<dbReference type="Pfam" id="PF17866">
    <property type="entry name" value="AAA_lid_6"/>
    <property type="match status" value="1"/>
</dbReference>
<dbReference type="FunFam" id="3.40.50.300:FF:000216">
    <property type="entry name" value="Type VII secretion ATPase EccA"/>
    <property type="match status" value="1"/>
</dbReference>
<dbReference type="InterPro" id="IPR041627">
    <property type="entry name" value="AAA_lid_6"/>
</dbReference>
<dbReference type="Gene3D" id="1.10.8.60">
    <property type="match status" value="1"/>
</dbReference>
<feature type="region of interest" description="Disordered" evidence="4">
    <location>
        <begin position="209"/>
        <end position="246"/>
    </location>
</feature>
<dbReference type="Gene3D" id="3.40.50.300">
    <property type="entry name" value="P-loop containing nucleotide triphosphate hydrolases"/>
    <property type="match status" value="1"/>
</dbReference>
<evidence type="ECO:0000256" key="3">
    <source>
        <dbReference type="ARBA" id="ARBA00022840"/>
    </source>
</evidence>
<name>A0A1M6XAD9_XYLRU</name>
<dbReference type="SMART" id="SM00382">
    <property type="entry name" value="AAA"/>
    <property type="match status" value="1"/>
</dbReference>
<dbReference type="PRINTS" id="PR00819">
    <property type="entry name" value="CBXCFQXSUPER"/>
</dbReference>
<dbReference type="Proteomes" id="UP000184130">
    <property type="component" value="Unassembled WGS sequence"/>
</dbReference>
<gene>
    <name evidence="6" type="ORF">SAMN05216463_119103</name>
</gene>
<dbReference type="EMBL" id="FRBD01000019">
    <property type="protein sequence ID" value="SHL02927.1"/>
    <property type="molecule type" value="Genomic_DNA"/>
</dbReference>
<dbReference type="InterPro" id="IPR003593">
    <property type="entry name" value="AAA+_ATPase"/>
</dbReference>
<feature type="compositionally biased region" description="Acidic residues" evidence="4">
    <location>
        <begin position="209"/>
        <end position="231"/>
    </location>
</feature>
<dbReference type="PANTHER" id="PTHR43392">
    <property type="entry name" value="AAA-TYPE ATPASE FAMILY PROTEIN / ANKYRIN REPEAT FAMILY PROTEIN"/>
    <property type="match status" value="1"/>
</dbReference>
<evidence type="ECO:0000256" key="4">
    <source>
        <dbReference type="SAM" id="MobiDB-lite"/>
    </source>
</evidence>
<sequence>MTNLNRLINDFKRQTKGTIWKHMDAMAVNYAVYSNRLKGFDPYYYDNDVYIYANSNNLVIVAIDCCDKGEKQIYEESEGINMLIYRPGTELRESKVWKMKETLEVIKNRLKLHEVHAEVLGILLTDATITNADELEDTWEANCIKVIDGFKTLKHRKAEVNTDDYTSGKIYFDTVMDKSIDFRMTPKCDEGMDLDEALLKFVNDALDGVDETPQEEDEPQQEPEQEPEPQQEPEPAPSPTTSSDTIDQNMGLSVEVEILNPIDNPREELDKLIGCDDIKRRMDELVALTTYNKTMQELFPDSKQHEVSLHSVFLGRPGTGKTTVCKIFGSLLHQAGALSKGHVVVCDRGTFIGTLWGDEERSVRQVLEKAKGGVLMIDEAYLLNSRNDNDPGRLVIQLLMNILADETQRDIAVVLCGYKDQMLKLLETNPGLQSRFPNRFEFQDFSVNELLEITQTRVKHYEYQFTDQAWDKYRTMLNQAYQVRDPQTWGNARFVANQLDRIYIQHATRCVRQRPEDKQMWRMITPDDIVPIETPRPKAKIGF</sequence>
<dbReference type="InterPro" id="IPR003959">
    <property type="entry name" value="ATPase_AAA_core"/>
</dbReference>
<dbReference type="InterPro" id="IPR000641">
    <property type="entry name" value="CbxX/CfxQ"/>
</dbReference>
<dbReference type="GO" id="GO:0016887">
    <property type="term" value="F:ATP hydrolysis activity"/>
    <property type="evidence" value="ECO:0007669"/>
    <property type="project" value="InterPro"/>
</dbReference>
<evidence type="ECO:0000313" key="7">
    <source>
        <dbReference type="Proteomes" id="UP000184130"/>
    </source>
</evidence>